<sequence>MSSGKMKMFFLFSIFSSGKMTM</sequence>
<protein>
    <submittedName>
        <fullName evidence="1">Uncharacterized protein</fullName>
    </submittedName>
</protein>
<dbReference type="EMBL" id="GGEC01091821">
    <property type="protein sequence ID" value="MBX72305.1"/>
    <property type="molecule type" value="Transcribed_RNA"/>
</dbReference>
<evidence type="ECO:0000313" key="1">
    <source>
        <dbReference type="EMBL" id="MBX72305.1"/>
    </source>
</evidence>
<dbReference type="AlphaFoldDB" id="A0A2P2QZA0"/>
<name>A0A2P2QZA0_RHIMU</name>
<reference evidence="1" key="1">
    <citation type="submission" date="2018-02" db="EMBL/GenBank/DDBJ databases">
        <title>Rhizophora mucronata_Transcriptome.</title>
        <authorList>
            <person name="Meera S.P."/>
            <person name="Sreeshan A."/>
            <person name="Augustine A."/>
        </authorList>
    </citation>
    <scope>NUCLEOTIDE SEQUENCE</scope>
    <source>
        <tissue evidence="1">Leaf</tissue>
    </source>
</reference>
<accession>A0A2P2QZA0</accession>
<organism evidence="1">
    <name type="scientific">Rhizophora mucronata</name>
    <name type="common">Asiatic mangrove</name>
    <dbReference type="NCBI Taxonomy" id="61149"/>
    <lineage>
        <taxon>Eukaryota</taxon>
        <taxon>Viridiplantae</taxon>
        <taxon>Streptophyta</taxon>
        <taxon>Embryophyta</taxon>
        <taxon>Tracheophyta</taxon>
        <taxon>Spermatophyta</taxon>
        <taxon>Magnoliopsida</taxon>
        <taxon>eudicotyledons</taxon>
        <taxon>Gunneridae</taxon>
        <taxon>Pentapetalae</taxon>
        <taxon>rosids</taxon>
        <taxon>fabids</taxon>
        <taxon>Malpighiales</taxon>
        <taxon>Rhizophoraceae</taxon>
        <taxon>Rhizophora</taxon>
    </lineage>
</organism>
<proteinExistence type="predicted"/>